<evidence type="ECO:0000256" key="2">
    <source>
        <dbReference type="ARBA" id="ARBA00022777"/>
    </source>
</evidence>
<feature type="transmembrane region" description="Helical" evidence="4">
    <location>
        <begin position="68"/>
        <end position="98"/>
    </location>
</feature>
<keyword evidence="4" id="KW-0812">Transmembrane</keyword>
<sequence length="359" mass="41033">MTNSDPLLKLEYRLGWVYLVNLVFYFIPLFTNDYPLWQIVVVLMAVPPFLWCYFHAYRTVQYQAWKPIVGIVIIASLMMPLNSGSLSMYVFAGFFIGFFYTRTIWFFSIISICVLMAALAQLSGYPVFYFMTWGVGLVTAISLFGMAEQKRQRARFALRQSEQEISMLATMVERERIARDLHDLMGHNLSSIALKAELAQRLLDASKQDDCRQQLVELQQISRESLTQIRQTVADYKHKGLTHHLADLAQTLRDKGLQVIIEGELPQLAPQAEKELIMVLTELTNNILRHSHASRCTFEFSFDGTNWLIQVLDNGRCEQIKEGNGLAGIRERLSSLGGKLNYQLQQGCQFMVQIPGEPG</sequence>
<accession>A0ABT0NA18</accession>
<dbReference type="CDD" id="cd16917">
    <property type="entry name" value="HATPase_UhpB-NarQ-NarX-like"/>
    <property type="match status" value="1"/>
</dbReference>
<dbReference type="Gene3D" id="1.20.5.1930">
    <property type="match status" value="1"/>
</dbReference>
<keyword evidence="1" id="KW-0808">Transferase</keyword>
<dbReference type="Gene3D" id="3.30.565.10">
    <property type="entry name" value="Histidine kinase-like ATPase, C-terminal domain"/>
    <property type="match status" value="1"/>
</dbReference>
<dbReference type="Pfam" id="PF07730">
    <property type="entry name" value="HisKA_3"/>
    <property type="match status" value="1"/>
</dbReference>
<feature type="transmembrane region" description="Helical" evidence="4">
    <location>
        <begin position="127"/>
        <end position="147"/>
    </location>
</feature>
<keyword evidence="3" id="KW-0902">Two-component regulatory system</keyword>
<evidence type="ECO:0000256" key="4">
    <source>
        <dbReference type="SAM" id="Phobius"/>
    </source>
</evidence>
<reference evidence="6 7" key="1">
    <citation type="submission" date="2022-01" db="EMBL/GenBank/DDBJ databases">
        <title>Whole genome-based taxonomy of the Shewanellaceae.</title>
        <authorList>
            <person name="Martin-Rodriguez A.J."/>
        </authorList>
    </citation>
    <scope>NUCLEOTIDE SEQUENCE [LARGE SCALE GENOMIC DNA]</scope>
    <source>
        <strain evidence="6 7">DSM 21332</strain>
    </source>
</reference>
<keyword evidence="2 6" id="KW-0418">Kinase</keyword>
<dbReference type="EMBL" id="JAKIKT010000006">
    <property type="protein sequence ID" value="MCL2915306.1"/>
    <property type="molecule type" value="Genomic_DNA"/>
</dbReference>
<feature type="transmembrane region" description="Helical" evidence="4">
    <location>
        <begin position="12"/>
        <end position="30"/>
    </location>
</feature>
<dbReference type="InterPro" id="IPR011712">
    <property type="entry name" value="Sig_transdc_His_kin_sub3_dim/P"/>
</dbReference>
<gene>
    <name evidence="6" type="ORF">L2725_16210</name>
</gene>
<dbReference type="Proteomes" id="UP001202831">
    <property type="component" value="Unassembled WGS sequence"/>
</dbReference>
<dbReference type="RefSeq" id="WP_249249882.1">
    <property type="nucleotide sequence ID" value="NZ_JAKIKT010000006.1"/>
</dbReference>
<dbReference type="SUPFAM" id="SSF55874">
    <property type="entry name" value="ATPase domain of HSP90 chaperone/DNA topoisomerase II/histidine kinase"/>
    <property type="match status" value="1"/>
</dbReference>
<evidence type="ECO:0000313" key="6">
    <source>
        <dbReference type="EMBL" id="MCL2915306.1"/>
    </source>
</evidence>
<keyword evidence="7" id="KW-1185">Reference proteome</keyword>
<protein>
    <submittedName>
        <fullName evidence="6">Sensor histidine kinase</fullName>
    </submittedName>
</protein>
<comment type="caution">
    <text evidence="6">The sequence shown here is derived from an EMBL/GenBank/DDBJ whole genome shotgun (WGS) entry which is preliminary data.</text>
</comment>
<dbReference type="InterPro" id="IPR036890">
    <property type="entry name" value="HATPase_C_sf"/>
</dbReference>
<evidence type="ECO:0000256" key="3">
    <source>
        <dbReference type="ARBA" id="ARBA00023012"/>
    </source>
</evidence>
<dbReference type="GO" id="GO:0016301">
    <property type="term" value="F:kinase activity"/>
    <property type="evidence" value="ECO:0007669"/>
    <property type="project" value="UniProtKB-KW"/>
</dbReference>
<feature type="domain" description="Signal transduction histidine kinase subgroup 3 dimerisation and phosphoacceptor" evidence="5">
    <location>
        <begin position="173"/>
        <end position="239"/>
    </location>
</feature>
<dbReference type="InterPro" id="IPR050482">
    <property type="entry name" value="Sensor_HK_TwoCompSys"/>
</dbReference>
<evidence type="ECO:0000313" key="7">
    <source>
        <dbReference type="Proteomes" id="UP001202831"/>
    </source>
</evidence>
<evidence type="ECO:0000259" key="5">
    <source>
        <dbReference type="Pfam" id="PF07730"/>
    </source>
</evidence>
<organism evidence="6 7">
    <name type="scientific">Shewanella corallii</name>
    <dbReference type="NCBI Taxonomy" id="560080"/>
    <lineage>
        <taxon>Bacteria</taxon>
        <taxon>Pseudomonadati</taxon>
        <taxon>Pseudomonadota</taxon>
        <taxon>Gammaproteobacteria</taxon>
        <taxon>Alteromonadales</taxon>
        <taxon>Shewanellaceae</taxon>
        <taxon>Shewanella</taxon>
    </lineage>
</organism>
<name>A0ABT0NA18_9GAMM</name>
<feature type="transmembrane region" description="Helical" evidence="4">
    <location>
        <begin position="36"/>
        <end position="56"/>
    </location>
</feature>
<feature type="transmembrane region" description="Helical" evidence="4">
    <location>
        <begin position="104"/>
        <end position="120"/>
    </location>
</feature>
<keyword evidence="4" id="KW-1133">Transmembrane helix</keyword>
<evidence type="ECO:0000256" key="1">
    <source>
        <dbReference type="ARBA" id="ARBA00022679"/>
    </source>
</evidence>
<dbReference type="PANTHER" id="PTHR24421">
    <property type="entry name" value="NITRATE/NITRITE SENSOR PROTEIN NARX-RELATED"/>
    <property type="match status" value="1"/>
</dbReference>
<keyword evidence="4" id="KW-0472">Membrane</keyword>
<proteinExistence type="predicted"/>
<dbReference type="PANTHER" id="PTHR24421:SF63">
    <property type="entry name" value="SENSOR HISTIDINE KINASE DESK"/>
    <property type="match status" value="1"/>
</dbReference>